<dbReference type="InterPro" id="IPR021036">
    <property type="entry name" value="Ribosomal_mS45"/>
</dbReference>
<dbReference type="OMA" id="KYKEPHR"/>
<dbReference type="Pfam" id="PF12298">
    <property type="entry name" value="Bot1p"/>
    <property type="match status" value="1"/>
</dbReference>
<dbReference type="PANTHER" id="PTHR28158:SF1">
    <property type="entry name" value="SMALL RIBOSOMAL SUBUNIT PROTEIN MS45"/>
    <property type="match status" value="1"/>
</dbReference>
<dbReference type="AlphaFoldDB" id="A0A1C7MQB7"/>
<name>A0A1C7MQB7_GRIFR</name>
<dbReference type="Proteomes" id="UP000092993">
    <property type="component" value="Unassembled WGS sequence"/>
</dbReference>
<organism evidence="1 2">
    <name type="scientific">Grifola frondosa</name>
    <name type="common">Maitake</name>
    <name type="synonym">Polyporus frondosus</name>
    <dbReference type="NCBI Taxonomy" id="5627"/>
    <lineage>
        <taxon>Eukaryota</taxon>
        <taxon>Fungi</taxon>
        <taxon>Dikarya</taxon>
        <taxon>Basidiomycota</taxon>
        <taxon>Agaricomycotina</taxon>
        <taxon>Agaricomycetes</taxon>
        <taxon>Polyporales</taxon>
        <taxon>Grifolaceae</taxon>
        <taxon>Grifola</taxon>
    </lineage>
</organism>
<dbReference type="GO" id="GO:0003735">
    <property type="term" value="F:structural constituent of ribosome"/>
    <property type="evidence" value="ECO:0007669"/>
    <property type="project" value="TreeGrafter"/>
</dbReference>
<dbReference type="GO" id="GO:0005763">
    <property type="term" value="C:mitochondrial small ribosomal subunit"/>
    <property type="evidence" value="ECO:0007669"/>
    <property type="project" value="TreeGrafter"/>
</dbReference>
<evidence type="ECO:0000313" key="1">
    <source>
        <dbReference type="EMBL" id="OBZ79065.1"/>
    </source>
</evidence>
<proteinExistence type="predicted"/>
<protein>
    <submittedName>
        <fullName evidence="1">Uncharacterized protein</fullName>
    </submittedName>
</protein>
<gene>
    <name evidence="1" type="ORF">A0H81_01445</name>
</gene>
<dbReference type="STRING" id="5627.A0A1C7MQB7"/>
<dbReference type="GO" id="GO:0032543">
    <property type="term" value="P:mitochondrial translation"/>
    <property type="evidence" value="ECO:0007669"/>
    <property type="project" value="TreeGrafter"/>
</dbReference>
<evidence type="ECO:0000313" key="2">
    <source>
        <dbReference type="Proteomes" id="UP000092993"/>
    </source>
</evidence>
<accession>A0A1C7MQB7</accession>
<sequence>MLAHLRNVSSRKAGSSTACAFRRQFTFNAVLHDEREKSRVPSKGYENWLTSDGQKYREPYRPRNWLGGHIPFPLNPTFKPPTPISNHLRTIIYNEYIGPLEEGIVENKPIQTGFVQGMENILGITEDIKQHKMQMHRGALELGSDATEADTQSEDGNEAARHRYQRLFWEPVVEGQEPILPAILAKSRADAEKHSKAEAEARSNEGLTVFQHEESHEHIVERPGRPSIKFVDVGGKFLNIREQMHRRKDAERRHN</sequence>
<dbReference type="OrthoDB" id="10052321at2759"/>
<comment type="caution">
    <text evidence="1">The sequence shown here is derived from an EMBL/GenBank/DDBJ whole genome shotgun (WGS) entry which is preliminary data.</text>
</comment>
<dbReference type="EMBL" id="LUGG01000001">
    <property type="protein sequence ID" value="OBZ79065.1"/>
    <property type="molecule type" value="Genomic_DNA"/>
</dbReference>
<reference evidence="1 2" key="1">
    <citation type="submission" date="2016-03" db="EMBL/GenBank/DDBJ databases">
        <title>Whole genome sequencing of Grifola frondosa 9006-11.</title>
        <authorList>
            <person name="Min B."/>
            <person name="Park H."/>
            <person name="Kim J.-G."/>
            <person name="Cho H."/>
            <person name="Oh Y.-L."/>
            <person name="Kong W.-S."/>
            <person name="Choi I.-G."/>
        </authorList>
    </citation>
    <scope>NUCLEOTIDE SEQUENCE [LARGE SCALE GENOMIC DNA]</scope>
    <source>
        <strain evidence="1 2">9006-11</strain>
    </source>
</reference>
<dbReference type="PANTHER" id="PTHR28158">
    <property type="entry name" value="37S RIBOSOMAL PROTEIN S35, MITOCHONDRIAL"/>
    <property type="match status" value="1"/>
</dbReference>
<keyword evidence="2" id="KW-1185">Reference proteome</keyword>